<keyword evidence="5" id="KW-1185">Reference proteome</keyword>
<name>J4GML9_9APHY</name>
<dbReference type="GO" id="GO:0016491">
    <property type="term" value="F:oxidoreductase activity"/>
    <property type="evidence" value="ECO:0007669"/>
    <property type="project" value="UniProtKB-KW"/>
</dbReference>
<accession>J4GML9</accession>
<evidence type="ECO:0000313" key="5">
    <source>
        <dbReference type="Proteomes" id="UP000006352"/>
    </source>
</evidence>
<dbReference type="Gene3D" id="3.50.50.60">
    <property type="entry name" value="FAD/NAD(P)-binding domain"/>
    <property type="match status" value="2"/>
</dbReference>
<evidence type="ECO:0000313" key="4">
    <source>
        <dbReference type="EMBL" id="CCM00170.1"/>
    </source>
</evidence>
<dbReference type="STRING" id="599839.J4GML9"/>
<evidence type="ECO:0008006" key="6">
    <source>
        <dbReference type="Google" id="ProtNLM"/>
    </source>
</evidence>
<proteinExistence type="predicted"/>
<dbReference type="PANTHER" id="PTHR23023">
    <property type="entry name" value="DIMETHYLANILINE MONOOXYGENASE"/>
    <property type="match status" value="1"/>
</dbReference>
<dbReference type="Proteomes" id="UP000006352">
    <property type="component" value="Unassembled WGS sequence"/>
</dbReference>
<reference evidence="4 5" key="1">
    <citation type="journal article" date="2012" name="Appl. Environ. Microbiol.">
        <title>Short-read sequencing for genomic analysis of the brown rot fungus Fibroporia radiculosa.</title>
        <authorList>
            <person name="Tang J.D."/>
            <person name="Perkins A.D."/>
            <person name="Sonstegard T.S."/>
            <person name="Schroeder S.G."/>
            <person name="Burgess S.C."/>
            <person name="Diehl S.V."/>
        </authorList>
    </citation>
    <scope>NUCLEOTIDE SEQUENCE [LARGE SCALE GENOMIC DNA]</scope>
    <source>
        <strain evidence="4 5">TFFH 294</strain>
    </source>
</reference>
<sequence>MKSPLADRICVVGAGPAGLITAYTLLRDGFHNIELLTRDDSPGGVWCAQRVYPGLIINNVHGEYRFSPLDMHRPSHNKSGGVRLSGEDMQSYMEEFAHRFLSDQIRYGLEVKNIRYEDSSHEDSDVQRTWIVSAEEVKTKHPITLEYDNIVLCTGLAVGESNDIGGDGKILVVGGGKSAQDISAYLTQQGKHVSMVFTTAYPTLAFPFHLLASFAGADEMKEAIGLDRHAPNPFSMKYKWKYCSLSNPSTAHPDSKQRASSIYRGIVPAKNILFRDLAINGAIFTTNNGYVYEVVAHWISSYFLGSQSLRLLSSAEEAMEHAERHAAWLRLRHPDILLAINESYSSDLAFFCWPQLADTLLEDMRLASRRDGGNTFTWPFKVIDLSEIANLSLERSQLRASEGS</sequence>
<dbReference type="HOGENOM" id="CLU_035533_0_0_1"/>
<organism evidence="4 5">
    <name type="scientific">Fibroporia radiculosa</name>
    <dbReference type="NCBI Taxonomy" id="599839"/>
    <lineage>
        <taxon>Eukaryota</taxon>
        <taxon>Fungi</taxon>
        <taxon>Dikarya</taxon>
        <taxon>Basidiomycota</taxon>
        <taxon>Agaricomycotina</taxon>
        <taxon>Agaricomycetes</taxon>
        <taxon>Polyporales</taxon>
        <taxon>Fibroporiaceae</taxon>
        <taxon>Fibroporia</taxon>
    </lineage>
</organism>
<dbReference type="PRINTS" id="PR00419">
    <property type="entry name" value="ADXRDTASE"/>
</dbReference>
<dbReference type="SUPFAM" id="SSF51905">
    <property type="entry name" value="FAD/NAD(P)-binding domain"/>
    <property type="match status" value="1"/>
</dbReference>
<keyword evidence="2" id="KW-0274">FAD</keyword>
<dbReference type="EMBL" id="HE796969">
    <property type="protein sequence ID" value="CCM00170.1"/>
    <property type="molecule type" value="Genomic_DNA"/>
</dbReference>
<dbReference type="GeneID" id="24095081"/>
<dbReference type="AlphaFoldDB" id="J4GML9"/>
<protein>
    <recommendedName>
        <fullName evidence="6">FAD/NAD(P)-binding domain-containing protein</fullName>
    </recommendedName>
</protein>
<gene>
    <name evidence="4" type="ORF">FIBRA_02198</name>
</gene>
<evidence type="ECO:0000256" key="2">
    <source>
        <dbReference type="ARBA" id="ARBA00022827"/>
    </source>
</evidence>
<dbReference type="OrthoDB" id="2915840at2759"/>
<dbReference type="Pfam" id="PF13450">
    <property type="entry name" value="NAD_binding_8"/>
    <property type="match status" value="1"/>
</dbReference>
<dbReference type="InterPro" id="IPR050346">
    <property type="entry name" value="FMO-like"/>
</dbReference>
<keyword evidence="1" id="KW-0285">Flavoprotein</keyword>
<dbReference type="RefSeq" id="XP_012179453.1">
    <property type="nucleotide sequence ID" value="XM_012324063.1"/>
</dbReference>
<dbReference type="InterPro" id="IPR036188">
    <property type="entry name" value="FAD/NAD-bd_sf"/>
</dbReference>
<evidence type="ECO:0000256" key="1">
    <source>
        <dbReference type="ARBA" id="ARBA00022630"/>
    </source>
</evidence>
<keyword evidence="3" id="KW-0560">Oxidoreductase</keyword>
<evidence type="ECO:0000256" key="3">
    <source>
        <dbReference type="ARBA" id="ARBA00023002"/>
    </source>
</evidence>
<dbReference type="InParanoid" id="J4GML9"/>